<dbReference type="KEGG" id="mpd:MCP_1046"/>
<keyword evidence="3" id="KW-1185">Reference proteome</keyword>
<organism evidence="2 3">
    <name type="scientific">Methanocella paludicola (strain DSM 17711 / JCM 13418 / NBRC 101707 / SANAE)</name>
    <dbReference type="NCBI Taxonomy" id="304371"/>
    <lineage>
        <taxon>Archaea</taxon>
        <taxon>Methanobacteriati</taxon>
        <taxon>Methanobacteriota</taxon>
        <taxon>Stenosarchaea group</taxon>
        <taxon>Methanomicrobia</taxon>
        <taxon>Methanocellales</taxon>
        <taxon>Methanocellaceae</taxon>
        <taxon>Methanocella</taxon>
    </lineage>
</organism>
<proteinExistence type="predicted"/>
<sequence>MKADTMDPDLERRLAAVEEKVRSRRADPSILRRARRISRVKIYFLSRRKPGIPGCIRSLPFDGKVIISFIVSLFALSVPASFPHAQGGSPAVMLLKLLSGIIDFMATMVPLIIAVVGIYILFAILSRLVKDYTA</sequence>
<reference evidence="2 3" key="1">
    <citation type="journal article" date="2007" name="Appl. Environ. Microbiol.">
        <title>Isolation of key methanogens for global methane emission from rice paddy fields: a novel isolate affiliated with the clone cluster rice cluster I.</title>
        <authorList>
            <person name="Sakai S."/>
            <person name="Imachi H."/>
            <person name="Sekiguchi Y."/>
            <person name="Ohashi A."/>
            <person name="Harada H."/>
            <person name="Kamagata Y."/>
        </authorList>
    </citation>
    <scope>NUCLEOTIDE SEQUENCE [LARGE SCALE GENOMIC DNA]</scope>
    <source>
        <strain evidence="3">DSM 17711 / JCM 13418 / NBRC 101707 / SANAE</strain>
    </source>
</reference>
<keyword evidence="1" id="KW-0812">Transmembrane</keyword>
<keyword evidence="1" id="KW-1133">Transmembrane helix</keyword>
<evidence type="ECO:0000313" key="2">
    <source>
        <dbReference type="EMBL" id="BAI61118.1"/>
    </source>
</evidence>
<dbReference type="STRING" id="304371.MCP_1046"/>
<dbReference type="RefSeq" id="WP_012899797.1">
    <property type="nucleotide sequence ID" value="NC_013665.1"/>
</dbReference>
<reference evidence="3" key="3">
    <citation type="journal article" date="2011" name="PLoS ONE">
        <title>Genome sequence of a mesophilic hydrogenotrophic methanogen Methanocella paludicola, the first cultivated representative of the order Methanocellales.</title>
        <authorList>
            <person name="Sakai S."/>
            <person name="Takaki Y."/>
            <person name="Shimamura S."/>
            <person name="Sekine M."/>
            <person name="Tajima T."/>
            <person name="Kosugi H."/>
            <person name="Ichikawa N."/>
            <person name="Tasumi E."/>
            <person name="Hiraki A.T."/>
            <person name="Shimizu A."/>
            <person name="Kato Y."/>
            <person name="Nishiko R."/>
            <person name="Mori K."/>
            <person name="Fujita N."/>
            <person name="Imachi H."/>
            <person name="Takai K."/>
        </authorList>
    </citation>
    <scope>NUCLEOTIDE SEQUENCE [LARGE SCALE GENOMIC DNA]</scope>
    <source>
        <strain evidence="3">DSM 17711 / JCM 13418 / NBRC 101707 / SANAE</strain>
    </source>
</reference>
<dbReference type="GeneID" id="8681059"/>
<feature type="transmembrane region" description="Helical" evidence="1">
    <location>
        <begin position="65"/>
        <end position="84"/>
    </location>
</feature>
<accession>D1YXE6</accession>
<dbReference type="Proteomes" id="UP000001882">
    <property type="component" value="Chromosome"/>
</dbReference>
<dbReference type="EMBL" id="AP011532">
    <property type="protein sequence ID" value="BAI61118.1"/>
    <property type="molecule type" value="Genomic_DNA"/>
</dbReference>
<name>D1YXE6_METPS</name>
<dbReference type="AlphaFoldDB" id="D1YXE6"/>
<evidence type="ECO:0000256" key="1">
    <source>
        <dbReference type="SAM" id="Phobius"/>
    </source>
</evidence>
<feature type="transmembrane region" description="Helical" evidence="1">
    <location>
        <begin position="104"/>
        <end position="125"/>
    </location>
</feature>
<dbReference type="InParanoid" id="D1YXE6"/>
<gene>
    <name evidence="2" type="ordered locus">MCP_1046</name>
</gene>
<evidence type="ECO:0000313" key="3">
    <source>
        <dbReference type="Proteomes" id="UP000001882"/>
    </source>
</evidence>
<keyword evidence="1" id="KW-0472">Membrane</keyword>
<reference evidence="2 3" key="2">
    <citation type="journal article" date="2008" name="Int. J. Syst. Evol. Microbiol.">
        <title>Methanocella paludicola gen. nov., sp. nov., a methane-producing archaeon, the first isolate of the lineage 'Rice Cluster I', and proposal of the new archaeal order Methanocellales ord. nov.</title>
        <authorList>
            <person name="Sakai S."/>
            <person name="Imachi H."/>
            <person name="Hanada S."/>
            <person name="Ohashi A."/>
            <person name="Harada H."/>
            <person name="Kamagata Y."/>
        </authorList>
    </citation>
    <scope>NUCLEOTIDE SEQUENCE [LARGE SCALE GENOMIC DNA]</scope>
    <source>
        <strain evidence="3">DSM 17711 / JCM 13418 / NBRC 101707 / SANAE</strain>
    </source>
</reference>
<protein>
    <submittedName>
        <fullName evidence="2">Uncharacterized protein</fullName>
    </submittedName>
</protein>